<sequence>MADFQAPSGPPPPRVPEGWVARWNDQYKEWFYVNTVTKKSQWDKPTAPATGVSDDPGGPPPNYSPGSGPAPSDSKKNPFTSSNTNFSDGDRRGGRSPFSQEQEDERLARQMQQEENQRAFGTGGQGGGAASSYMSGAGSGPHVGSGPSADADGSSGQRGLFGKLFNKNKNSAQQQYGSGNNGGYPGQGYGPTGYANTPPPPQQGYGGYGGGYGQPSGGYYGGPPQQQGYYGGPPQGYYGGGGYQQQQPQRQGMGTAGAAALGVGGGLLGGMLLGEAMDGGDGGGDGGGDWGGDDGGGDGGGDF</sequence>
<evidence type="ECO:0000313" key="4">
    <source>
        <dbReference type="Proteomes" id="UP001642501"/>
    </source>
</evidence>
<dbReference type="Proteomes" id="UP001642501">
    <property type="component" value="Unassembled WGS sequence"/>
</dbReference>
<dbReference type="PROSITE" id="PS01159">
    <property type="entry name" value="WW_DOMAIN_1"/>
    <property type="match status" value="1"/>
</dbReference>
<dbReference type="CDD" id="cd00201">
    <property type="entry name" value="WW"/>
    <property type="match status" value="1"/>
</dbReference>
<dbReference type="SMART" id="SM00456">
    <property type="entry name" value="WW"/>
    <property type="match status" value="1"/>
</dbReference>
<feature type="compositionally biased region" description="Low complexity" evidence="1">
    <location>
        <begin position="244"/>
        <end position="259"/>
    </location>
</feature>
<comment type="caution">
    <text evidence="3">The sequence shown here is derived from an EMBL/GenBank/DDBJ whole genome shotgun (WGS) entry which is preliminary data.</text>
</comment>
<feature type="region of interest" description="Disordered" evidence="1">
    <location>
        <begin position="36"/>
        <end position="259"/>
    </location>
</feature>
<keyword evidence="4" id="KW-1185">Reference proteome</keyword>
<dbReference type="EMBL" id="CAWUOM010000029">
    <property type="protein sequence ID" value="CAK7266858.1"/>
    <property type="molecule type" value="Genomic_DNA"/>
</dbReference>
<accession>A0ABP0DF56</accession>
<proteinExistence type="predicted"/>
<dbReference type="InterPro" id="IPR036020">
    <property type="entry name" value="WW_dom_sf"/>
</dbReference>
<reference evidence="3 4" key="1">
    <citation type="submission" date="2024-01" db="EMBL/GenBank/DDBJ databases">
        <authorList>
            <person name="Allen C."/>
            <person name="Tagirdzhanova G."/>
        </authorList>
    </citation>
    <scope>NUCLEOTIDE SEQUENCE [LARGE SCALE GENOMIC DNA]</scope>
    <source>
        <strain evidence="3 4">CBS 573.63</strain>
    </source>
</reference>
<dbReference type="PROSITE" id="PS50020">
    <property type="entry name" value="WW_DOMAIN_2"/>
    <property type="match status" value="1"/>
</dbReference>
<evidence type="ECO:0000313" key="3">
    <source>
        <dbReference type="EMBL" id="CAK7266858.1"/>
    </source>
</evidence>
<name>A0ABP0DF56_9PEZI</name>
<feature type="compositionally biased region" description="Gly residues" evidence="1">
    <location>
        <begin position="272"/>
        <end position="290"/>
    </location>
</feature>
<feature type="compositionally biased region" description="Gly residues" evidence="1">
    <location>
        <begin position="204"/>
        <end position="221"/>
    </location>
</feature>
<feature type="compositionally biased region" description="Polar residues" evidence="1">
    <location>
        <begin position="77"/>
        <end position="87"/>
    </location>
</feature>
<dbReference type="SUPFAM" id="SSF51045">
    <property type="entry name" value="WW domain"/>
    <property type="match status" value="1"/>
</dbReference>
<feature type="compositionally biased region" description="Gly residues" evidence="1">
    <location>
        <begin position="179"/>
        <end position="191"/>
    </location>
</feature>
<evidence type="ECO:0000259" key="2">
    <source>
        <dbReference type="PROSITE" id="PS50020"/>
    </source>
</evidence>
<evidence type="ECO:0000256" key="1">
    <source>
        <dbReference type="SAM" id="MobiDB-lite"/>
    </source>
</evidence>
<organism evidence="3 4">
    <name type="scientific">Sporothrix epigloea</name>
    <dbReference type="NCBI Taxonomy" id="1892477"/>
    <lineage>
        <taxon>Eukaryota</taxon>
        <taxon>Fungi</taxon>
        <taxon>Dikarya</taxon>
        <taxon>Ascomycota</taxon>
        <taxon>Pezizomycotina</taxon>
        <taxon>Sordariomycetes</taxon>
        <taxon>Sordariomycetidae</taxon>
        <taxon>Ophiostomatales</taxon>
        <taxon>Ophiostomataceae</taxon>
        <taxon>Sporothrix</taxon>
    </lineage>
</organism>
<protein>
    <recommendedName>
        <fullName evidence="2">WW domain-containing protein</fullName>
    </recommendedName>
</protein>
<dbReference type="Pfam" id="PF00397">
    <property type="entry name" value="WW"/>
    <property type="match status" value="1"/>
</dbReference>
<feature type="compositionally biased region" description="Low complexity" evidence="1">
    <location>
        <begin position="144"/>
        <end position="155"/>
    </location>
</feature>
<feature type="compositionally biased region" description="Gly residues" evidence="1">
    <location>
        <begin position="229"/>
        <end position="243"/>
    </location>
</feature>
<dbReference type="Gene3D" id="2.20.70.10">
    <property type="match status" value="1"/>
</dbReference>
<feature type="region of interest" description="Disordered" evidence="1">
    <location>
        <begin position="272"/>
        <end position="303"/>
    </location>
</feature>
<feature type="domain" description="WW" evidence="2">
    <location>
        <begin position="13"/>
        <end position="47"/>
    </location>
</feature>
<gene>
    <name evidence="3" type="ORF">SEPCBS57363_002304</name>
</gene>
<dbReference type="InterPro" id="IPR001202">
    <property type="entry name" value="WW_dom"/>
</dbReference>